<dbReference type="PANTHER" id="PTHR11941">
    <property type="entry name" value="ENOYL-COA HYDRATASE-RELATED"/>
    <property type="match status" value="1"/>
</dbReference>
<dbReference type="InterPro" id="IPR014748">
    <property type="entry name" value="Enoyl-CoA_hydra_C"/>
</dbReference>
<keyword evidence="2" id="KW-0456">Lyase</keyword>
<accession>A0ABN1WJI5</accession>
<dbReference type="Proteomes" id="UP001500653">
    <property type="component" value="Unassembled WGS sequence"/>
</dbReference>
<dbReference type="EMBL" id="BAAALN010000016">
    <property type="protein sequence ID" value="GAA1248891.1"/>
    <property type="molecule type" value="Genomic_DNA"/>
</dbReference>
<dbReference type="SUPFAM" id="SSF52096">
    <property type="entry name" value="ClpP/crotonase"/>
    <property type="match status" value="1"/>
</dbReference>
<evidence type="ECO:0000256" key="2">
    <source>
        <dbReference type="ARBA" id="ARBA00023239"/>
    </source>
</evidence>
<evidence type="ECO:0000313" key="5">
    <source>
        <dbReference type="EMBL" id="GAA1248891.1"/>
    </source>
</evidence>
<evidence type="ECO:0000313" key="6">
    <source>
        <dbReference type="Proteomes" id="UP001500653"/>
    </source>
</evidence>
<sequence>MSKILKESRGRVTILTIDRPEKMNALDYDTNQELIEAFDEFEADADAYVAVLTGAGDKAFCAGADMTDYPRRYLDGKSSADFRVEYTDGPGFGGITRNFSGTKPVVTAINGYCLSGGLELALAADIRFCTDTAIFGLQDVNWGFHSCDGGSIRLPHVVGHGNAMELILSGERIDAAHALRIGLVNRVFPQDELLERTLEFAERLATRAPLAQRFAKDVIRSAIGMNLDEALRMETRSFRDLADTEDLREGYASFAEKRPATFKGR</sequence>
<comment type="similarity">
    <text evidence="1">Belongs to the enoyl-CoA hydratase/isomerase family.</text>
</comment>
<evidence type="ECO:0000256" key="4">
    <source>
        <dbReference type="ARBA" id="ARBA00023717"/>
    </source>
</evidence>
<name>A0ABN1WJI5_9PSEU</name>
<dbReference type="Pfam" id="PF00378">
    <property type="entry name" value="ECH_1"/>
    <property type="match status" value="1"/>
</dbReference>
<comment type="caution">
    <text evidence="5">The sequence shown here is derived from an EMBL/GenBank/DDBJ whole genome shotgun (WGS) entry which is preliminary data.</text>
</comment>
<dbReference type="InterPro" id="IPR029045">
    <property type="entry name" value="ClpP/crotonase-like_dom_sf"/>
</dbReference>
<evidence type="ECO:0000256" key="3">
    <source>
        <dbReference type="ARBA" id="ARBA00023709"/>
    </source>
</evidence>
<proteinExistence type="inferred from homology"/>
<dbReference type="InterPro" id="IPR001753">
    <property type="entry name" value="Enoyl-CoA_hydra/iso"/>
</dbReference>
<dbReference type="Gene3D" id="3.90.226.10">
    <property type="entry name" value="2-enoyl-CoA Hydratase, Chain A, domain 1"/>
    <property type="match status" value="1"/>
</dbReference>
<dbReference type="RefSeq" id="WP_253865799.1">
    <property type="nucleotide sequence ID" value="NZ_BAAALN010000016.1"/>
</dbReference>
<comment type="catalytic activity">
    <reaction evidence="4">
        <text>a 4-saturated-(3S)-3-hydroxyacyl-CoA = a (3E)-enoyl-CoA + H2O</text>
        <dbReference type="Rhea" id="RHEA:20724"/>
        <dbReference type="ChEBI" id="CHEBI:15377"/>
        <dbReference type="ChEBI" id="CHEBI:58521"/>
        <dbReference type="ChEBI" id="CHEBI:137480"/>
        <dbReference type="EC" id="4.2.1.17"/>
    </reaction>
</comment>
<protein>
    <submittedName>
        <fullName evidence="5">Enoyl-CoA hydratase/isomerase family protein</fullName>
    </submittedName>
</protein>
<dbReference type="PANTHER" id="PTHR11941:SF54">
    <property type="entry name" value="ENOYL-COA HYDRATASE, MITOCHONDRIAL"/>
    <property type="match status" value="1"/>
</dbReference>
<dbReference type="Gene3D" id="1.10.12.10">
    <property type="entry name" value="Lyase 2-enoyl-coa Hydratase, Chain A, domain 2"/>
    <property type="match status" value="1"/>
</dbReference>
<reference evidence="5 6" key="1">
    <citation type="journal article" date="2019" name="Int. J. Syst. Evol. Microbiol.">
        <title>The Global Catalogue of Microorganisms (GCM) 10K type strain sequencing project: providing services to taxonomists for standard genome sequencing and annotation.</title>
        <authorList>
            <consortium name="The Broad Institute Genomics Platform"/>
            <consortium name="The Broad Institute Genome Sequencing Center for Infectious Disease"/>
            <person name="Wu L."/>
            <person name="Ma J."/>
        </authorList>
    </citation>
    <scope>NUCLEOTIDE SEQUENCE [LARGE SCALE GENOMIC DNA]</scope>
    <source>
        <strain evidence="5 6">JCM 13023</strain>
    </source>
</reference>
<dbReference type="CDD" id="cd06558">
    <property type="entry name" value="crotonase-like"/>
    <property type="match status" value="1"/>
</dbReference>
<organism evidence="5 6">
    <name type="scientific">Prauserella halophila</name>
    <dbReference type="NCBI Taxonomy" id="185641"/>
    <lineage>
        <taxon>Bacteria</taxon>
        <taxon>Bacillati</taxon>
        <taxon>Actinomycetota</taxon>
        <taxon>Actinomycetes</taxon>
        <taxon>Pseudonocardiales</taxon>
        <taxon>Pseudonocardiaceae</taxon>
        <taxon>Prauserella</taxon>
    </lineage>
</organism>
<gene>
    <name evidence="5" type="ORF">GCM10009676_39090</name>
</gene>
<comment type="catalytic activity">
    <reaction evidence="3">
        <text>a (3S)-3-hydroxyacyl-CoA = a (2E)-enoyl-CoA + H2O</text>
        <dbReference type="Rhea" id="RHEA:16105"/>
        <dbReference type="ChEBI" id="CHEBI:15377"/>
        <dbReference type="ChEBI" id="CHEBI:57318"/>
        <dbReference type="ChEBI" id="CHEBI:58856"/>
        <dbReference type="EC" id="4.2.1.17"/>
    </reaction>
</comment>
<evidence type="ECO:0000256" key="1">
    <source>
        <dbReference type="ARBA" id="ARBA00005254"/>
    </source>
</evidence>
<keyword evidence="6" id="KW-1185">Reference proteome</keyword>